<dbReference type="Gene3D" id="3.30.70.2890">
    <property type="entry name" value="XS domain"/>
    <property type="match status" value="1"/>
</dbReference>
<sequence>MRPRRPGRGSRNPSPPSRRRLSPRFTDDRRRHNDSYNSYRSQVDDRRQHGDSYNSYRSQVDDRRQHQERPRRSLSPSRAGKERSQRVVLSPRRRSLSPSRGGQVRPQRVLMSPRSRSSVERRDYSKVSDGGFGDRILNSKDQSPHYNGGFRPKRDSSPNDYHRKYSLSERTNRDSDFNTSTKYIGGFEPSVSRANREKDSYSIGSSSLNARMYVQKSSSLDDGFSRTLLPLPSEDNLVLHSGKKYDESFLASSSRNLTPSLHKDDDLRYRDFQNQGKIPLREAHKEEEQRMYFSRDVPYHMMLPSQLKAFDSTSSAVRKDDSLGTYKDCLHLPLDGFGKSNVKFSEPLTRAGYRGDPTSHSARDPNDVSYPHSSLSLSRGKNQDYVYHEIGRREKVDLGYSSDEVYRKMQPSIQEGFASGVPSRKQSGRLDVDTHHHRKSSREQDQDNIWDHQSLQQESHQSYLNMNRELVTAKDLEPSSTGRKYLEFGARVYGDHESSHPRKGCDYGMEAGPEYLPERLEGSPRIECNPDMYSVDMSHEERKKVEEVDKYDQLERAHKRKFTMDQEISRPDPRSTLPSTGDISRQVLELTDVEQHCVGADPDALPSSKPSVFARLKYKKIKRPYDEKVPCRVPASQRLSSNGKGRATKRHIMNGRKLSVKMRLKPASVNELNPKNLDSAQDLPEPEISRKISLIYQNGGADAGTVGFSEDKLYPLKADPPEGSEEFKQLVHRAFLRFLKQLNETSAQRKRYKGQGEAGTLLCSICGSTSKSFANSHSLASHAFVSSKAGLRADHLGLHKALCVLMGWNSDVTGSPWVRQRLPDAEALAIKEDLILWPPLVIIHNSSIGSKNPDEQKVVTVESMEAILAGIGFSMTTTKVCRGKPANQSIMVVKFMSTFSGLQEAERLHKYYAEKKRGREEFQQISSSDGNNNEEFRIAQVDTLELVLYGYLGILDDLDKLEFETKKRCLVKSKKDIQTIADAPLQSDR</sequence>
<feature type="domain" description="XS" evidence="2">
    <location>
        <begin position="832"/>
        <end position="959"/>
    </location>
</feature>
<feature type="compositionally biased region" description="Basic and acidic residues" evidence="1">
    <location>
        <begin position="59"/>
        <end position="71"/>
    </location>
</feature>
<dbReference type="InterPro" id="IPR005380">
    <property type="entry name" value="XS_domain"/>
</dbReference>
<reference evidence="3 4" key="1">
    <citation type="submission" date="2020-06" db="EMBL/GenBank/DDBJ databases">
        <title>Transcriptomic and genomic resources for Thalictrum thalictroides and T. hernandezii: Facilitating candidate gene discovery in an emerging model plant lineage.</title>
        <authorList>
            <person name="Arias T."/>
            <person name="Riano-Pachon D.M."/>
            <person name="Di Stilio V.S."/>
        </authorList>
    </citation>
    <scope>NUCLEOTIDE SEQUENCE [LARGE SCALE GENOMIC DNA]</scope>
    <source>
        <strain evidence="4">cv. WT478/WT964</strain>
        <tissue evidence="3">Leaves</tissue>
    </source>
</reference>
<feature type="region of interest" description="Disordered" evidence="1">
    <location>
        <begin position="414"/>
        <end position="448"/>
    </location>
</feature>
<name>A0A7J6WNP2_THATH</name>
<proteinExistence type="predicted"/>
<dbReference type="EMBL" id="JABWDY010013551">
    <property type="protein sequence ID" value="KAF5198220.1"/>
    <property type="molecule type" value="Genomic_DNA"/>
</dbReference>
<evidence type="ECO:0000259" key="2">
    <source>
        <dbReference type="Pfam" id="PF03468"/>
    </source>
</evidence>
<protein>
    <submittedName>
        <fullName evidence="3">Suppressor of gene silencing protein</fullName>
    </submittedName>
</protein>
<feature type="region of interest" description="Disordered" evidence="1">
    <location>
        <begin position="1"/>
        <end position="198"/>
    </location>
</feature>
<comment type="caution">
    <text evidence="3">The sequence shown here is derived from an EMBL/GenBank/DDBJ whole genome shotgun (WGS) entry which is preliminary data.</text>
</comment>
<dbReference type="OrthoDB" id="777694at2759"/>
<feature type="region of interest" description="Disordered" evidence="1">
    <location>
        <begin position="348"/>
        <end position="378"/>
    </location>
</feature>
<dbReference type="PANTHER" id="PTHR46619:SF2">
    <property type="entry name" value="XS DOMAIN PROTEIN"/>
    <property type="match status" value="1"/>
</dbReference>
<keyword evidence="4" id="KW-1185">Reference proteome</keyword>
<dbReference type="Proteomes" id="UP000554482">
    <property type="component" value="Unassembled WGS sequence"/>
</dbReference>
<evidence type="ECO:0000256" key="1">
    <source>
        <dbReference type="SAM" id="MobiDB-lite"/>
    </source>
</evidence>
<feature type="compositionally biased region" description="Basic and acidic residues" evidence="1">
    <location>
        <begin position="25"/>
        <end position="34"/>
    </location>
</feature>
<feature type="compositionally biased region" description="Low complexity" evidence="1">
    <location>
        <begin position="86"/>
        <end position="103"/>
    </location>
</feature>
<organism evidence="3 4">
    <name type="scientific">Thalictrum thalictroides</name>
    <name type="common">Rue-anemone</name>
    <name type="synonym">Anemone thalictroides</name>
    <dbReference type="NCBI Taxonomy" id="46969"/>
    <lineage>
        <taxon>Eukaryota</taxon>
        <taxon>Viridiplantae</taxon>
        <taxon>Streptophyta</taxon>
        <taxon>Embryophyta</taxon>
        <taxon>Tracheophyta</taxon>
        <taxon>Spermatophyta</taxon>
        <taxon>Magnoliopsida</taxon>
        <taxon>Ranunculales</taxon>
        <taxon>Ranunculaceae</taxon>
        <taxon>Thalictroideae</taxon>
        <taxon>Thalictrum</taxon>
    </lineage>
</organism>
<gene>
    <name evidence="3" type="ORF">FRX31_012193</name>
</gene>
<feature type="compositionally biased region" description="Basic and acidic residues" evidence="1">
    <location>
        <begin position="152"/>
        <end position="176"/>
    </location>
</feature>
<dbReference type="Pfam" id="PF03468">
    <property type="entry name" value="XS"/>
    <property type="match status" value="1"/>
</dbReference>
<dbReference type="AlphaFoldDB" id="A0A7J6WNP2"/>
<dbReference type="InterPro" id="IPR038588">
    <property type="entry name" value="XS_domain_sf"/>
</dbReference>
<feature type="compositionally biased region" description="Basic and acidic residues" evidence="1">
    <location>
        <begin position="117"/>
        <end position="126"/>
    </location>
</feature>
<dbReference type="GO" id="GO:0031047">
    <property type="term" value="P:regulatory ncRNA-mediated gene silencing"/>
    <property type="evidence" value="ECO:0007669"/>
    <property type="project" value="InterPro"/>
</dbReference>
<evidence type="ECO:0000313" key="4">
    <source>
        <dbReference type="Proteomes" id="UP000554482"/>
    </source>
</evidence>
<evidence type="ECO:0000313" key="3">
    <source>
        <dbReference type="EMBL" id="KAF5198220.1"/>
    </source>
</evidence>
<accession>A0A7J6WNP2</accession>
<dbReference type="PANTHER" id="PTHR46619">
    <property type="entry name" value="RNA RECOGNITION MOTIF XS DOMAIN PROTEIN-RELATED"/>
    <property type="match status" value="1"/>
</dbReference>